<organism evidence="1 2">
    <name type="scientific">Paenibacillus donghaensis</name>
    <dbReference type="NCBI Taxonomy" id="414771"/>
    <lineage>
        <taxon>Bacteria</taxon>
        <taxon>Bacillati</taxon>
        <taxon>Bacillota</taxon>
        <taxon>Bacilli</taxon>
        <taxon>Bacillales</taxon>
        <taxon>Paenibacillaceae</taxon>
        <taxon>Paenibacillus</taxon>
    </lineage>
</organism>
<evidence type="ECO:0000313" key="2">
    <source>
        <dbReference type="Proteomes" id="UP000249890"/>
    </source>
</evidence>
<dbReference type="KEGG" id="pdh:B9T62_34530"/>
<reference evidence="1 2" key="1">
    <citation type="submission" date="2017-06" db="EMBL/GenBank/DDBJ databases">
        <title>Complete genome sequence of Paenibacillus donghaensis KCTC 13049T isolated from East Sea sediment, South Korea.</title>
        <authorList>
            <person name="Jung B.K."/>
            <person name="Hong S.-J."/>
            <person name="Shin J.-H."/>
        </authorList>
    </citation>
    <scope>NUCLEOTIDE SEQUENCE [LARGE SCALE GENOMIC DNA]</scope>
    <source>
        <strain evidence="1 2">KCTC 13049</strain>
    </source>
</reference>
<dbReference type="AlphaFoldDB" id="A0A2Z2KM09"/>
<accession>A0A2Z2KM09</accession>
<proteinExistence type="predicted"/>
<keyword evidence="2" id="KW-1185">Reference proteome</keyword>
<sequence length="144" mass="17047">MNTYEVWVQWNEWDDPWCRQTVQGETAGKAKYSFWEYLQDGLWEEPFGEVVKKLRCRKIGGFKVSDLFTSPVTFREVCERRAIDFAYQGMKIEVNGQPGVIVGANNSMNLDVCFDGRYYAENCHPWWKTKYFDRKGNLIKEFND</sequence>
<evidence type="ECO:0000313" key="1">
    <source>
        <dbReference type="EMBL" id="ASA25405.1"/>
    </source>
</evidence>
<dbReference type="RefSeq" id="WP_087919370.1">
    <property type="nucleotide sequence ID" value="NZ_CP021780.1"/>
</dbReference>
<dbReference type="Proteomes" id="UP000249890">
    <property type="component" value="Chromosome"/>
</dbReference>
<dbReference type="OrthoDB" id="1551020at2"/>
<name>A0A2Z2KM09_9BACL</name>
<gene>
    <name evidence="1" type="ORF">B9T62_34530</name>
</gene>
<protein>
    <submittedName>
        <fullName evidence="1">Uncharacterized protein</fullName>
    </submittedName>
</protein>
<dbReference type="EMBL" id="CP021780">
    <property type="protein sequence ID" value="ASA25405.1"/>
    <property type="molecule type" value="Genomic_DNA"/>
</dbReference>